<sequence>MNADEIVRGLSPFQPETVSVKGCLRRCHLVSVDVYLD</sequence>
<proteinExistence type="predicted"/>
<dbReference type="Proteomes" id="UP000019423">
    <property type="component" value="Chromosome"/>
</dbReference>
<reference evidence="1 2" key="1">
    <citation type="submission" date="2014-01" db="EMBL/GenBank/DDBJ databases">
        <title>Complete genome sequence of ionizing-radiation resistance bacterium Hymenobacter swuensis DY53.</title>
        <authorList>
            <person name="Jung J.-H."/>
            <person name="Jeong S.-W."/>
            <person name="Joe M.-H."/>
            <person name="Cho y.-j."/>
            <person name="Kim M.-K."/>
            <person name="Lim S.-Y."/>
        </authorList>
    </citation>
    <scope>NUCLEOTIDE SEQUENCE [LARGE SCALE GENOMIC DNA]</scope>
    <source>
        <strain evidence="1 2">DY53</strain>
    </source>
</reference>
<name>W8F871_9BACT</name>
<protein>
    <submittedName>
        <fullName evidence="1">Uncharacterized protein</fullName>
    </submittedName>
</protein>
<evidence type="ECO:0000313" key="1">
    <source>
        <dbReference type="EMBL" id="AHJ98821.1"/>
    </source>
</evidence>
<evidence type="ECO:0000313" key="2">
    <source>
        <dbReference type="Proteomes" id="UP000019423"/>
    </source>
</evidence>
<dbReference type="EMBL" id="CP007145">
    <property type="protein sequence ID" value="AHJ98821.1"/>
    <property type="molecule type" value="Genomic_DNA"/>
</dbReference>
<keyword evidence="2" id="KW-1185">Reference proteome</keyword>
<gene>
    <name evidence="1" type="ORF">Hsw_3226</name>
</gene>
<accession>W8F871</accession>
<dbReference type="AlphaFoldDB" id="W8F871"/>
<dbReference type="KEGG" id="hsw:Hsw_3226"/>
<organism evidence="1 2">
    <name type="scientific">Hymenobacter swuensis DY53</name>
    <dbReference type="NCBI Taxonomy" id="1227739"/>
    <lineage>
        <taxon>Bacteria</taxon>
        <taxon>Pseudomonadati</taxon>
        <taxon>Bacteroidota</taxon>
        <taxon>Cytophagia</taxon>
        <taxon>Cytophagales</taxon>
        <taxon>Hymenobacteraceae</taxon>
        <taxon>Hymenobacter</taxon>
    </lineage>
</organism>
<dbReference type="HOGENOM" id="CLU_3344564_0_0_10"/>